<feature type="compositionally biased region" description="Polar residues" evidence="1">
    <location>
        <begin position="131"/>
        <end position="152"/>
    </location>
</feature>
<dbReference type="PROSITE" id="PS50096">
    <property type="entry name" value="IQ"/>
    <property type="match status" value="1"/>
</dbReference>
<gene>
    <name evidence="2" type="ORF">P3T76_014622</name>
</gene>
<reference evidence="2" key="1">
    <citation type="submission" date="2023-08" db="EMBL/GenBank/DDBJ databases">
        <title>Reference Genome Resource for the Citrus Pathogen Phytophthora citrophthora.</title>
        <authorList>
            <person name="Moller H."/>
            <person name="Coetzee B."/>
            <person name="Rose L.J."/>
            <person name="Van Niekerk J.M."/>
        </authorList>
    </citation>
    <scope>NUCLEOTIDE SEQUENCE</scope>
    <source>
        <strain evidence="2">STE-U-9442</strain>
    </source>
</reference>
<accession>A0AAD9LBY9</accession>
<keyword evidence="3" id="KW-1185">Reference proteome</keyword>
<name>A0AAD9LBY9_9STRA</name>
<sequence length="891" mass="101945">MTLCNFTERPTPAEVVRPPAAKSSSIPSVPESYHQLVAGKRFTVRDGFHLKSRNAEAQAAIDAHLDTSRVESSAASPEVDNEILDGPTKHEITSALPLTNTNNNLEEFHQSKSADRASGFPDEIKRSTSNAVTALDQLQQPQYDSGRSSTSKRVQDALKAPAEWLIHRHRPSETQRRKQRKAEKLLNEILHEPQKPQKLLNAKQDEVRTPRRPRCQSTLGSTYSQRVAAARPQNHNYHREALQPLTETERGLLRSREDNNKAVDKLLVSLFHSPAIPSTTATPFVPVVKPMTPTSRFSTRRSVIRHETAVALRSRNLVSRMDELRSLPQLLEQMEALQVWKQQQHIAEHGVDIVARNRANPSLQMLQKPSRTPLLPSVTDHKVHQANKRKQELDEAKDENVRRIVIRWQIQREKRAEDARRVHVQSQWLLLVALAESSAKWLTRFHEFRQKRGVLVRVIMANRLQRYWRQHVLVKRNSLRLLPTTPLSSAFYRMPVVIQAVIKLQQSTRDWLERKHNRERKEAVALIVTAWFEFQDVKFRRIILRFRKRVRDFQVMWRAWRSITAARIKLLLLVWAKLERKGKRRHGVTASHPSGTFILPGDPLSRVKDGNDDTGLKASTLLDALQRSTTDKLPEQQQKQLEDMHRHFRNGGTVHMPISVVSPGSARPHTPSNINSPSAPTSPLRKTSSLRLTDNVHVRQDLKLRDNMEEEFQLVMYDVYSTRQSLSPTSSKSPVRIKQSPCKTRPSPRRDTQLQSPALQLPPASSTVPVPPSSKKVPHQVKVAVLRKLLSEKRKLYSDARDRGREAWAADRKQMRSEAFRYDVLDELAAFQQLQAKYATFLLLHSITETEMVRLIHKTQEDVHAAEAAVQTHRKSLGGINVSPRKSSYVG</sequence>
<comment type="caution">
    <text evidence="2">The sequence shown here is derived from an EMBL/GenBank/DDBJ whole genome shotgun (WGS) entry which is preliminary data.</text>
</comment>
<feature type="compositionally biased region" description="Polar residues" evidence="1">
    <location>
        <begin position="724"/>
        <end position="733"/>
    </location>
</feature>
<dbReference type="Proteomes" id="UP001259832">
    <property type="component" value="Unassembled WGS sequence"/>
</dbReference>
<evidence type="ECO:0000313" key="2">
    <source>
        <dbReference type="EMBL" id="KAK1929947.1"/>
    </source>
</evidence>
<evidence type="ECO:0000256" key="1">
    <source>
        <dbReference type="SAM" id="MobiDB-lite"/>
    </source>
</evidence>
<feature type="region of interest" description="Disordered" evidence="1">
    <location>
        <begin position="724"/>
        <end position="777"/>
    </location>
</feature>
<dbReference type="EMBL" id="JASMQC010000043">
    <property type="protein sequence ID" value="KAK1929947.1"/>
    <property type="molecule type" value="Genomic_DNA"/>
</dbReference>
<protein>
    <submittedName>
        <fullName evidence="2">Uncharacterized protein</fullName>
    </submittedName>
</protein>
<feature type="compositionally biased region" description="Polar residues" evidence="1">
    <location>
        <begin position="670"/>
        <end position="692"/>
    </location>
</feature>
<feature type="region of interest" description="Disordered" evidence="1">
    <location>
        <begin position="131"/>
        <end position="154"/>
    </location>
</feature>
<evidence type="ECO:0000313" key="3">
    <source>
        <dbReference type="Proteomes" id="UP001259832"/>
    </source>
</evidence>
<proteinExistence type="predicted"/>
<feature type="region of interest" description="Disordered" evidence="1">
    <location>
        <begin position="660"/>
        <end position="692"/>
    </location>
</feature>
<organism evidence="2 3">
    <name type="scientific">Phytophthora citrophthora</name>
    <dbReference type="NCBI Taxonomy" id="4793"/>
    <lineage>
        <taxon>Eukaryota</taxon>
        <taxon>Sar</taxon>
        <taxon>Stramenopiles</taxon>
        <taxon>Oomycota</taxon>
        <taxon>Peronosporomycetes</taxon>
        <taxon>Peronosporales</taxon>
        <taxon>Peronosporaceae</taxon>
        <taxon>Phytophthora</taxon>
    </lineage>
</organism>
<dbReference type="AlphaFoldDB" id="A0AAD9LBY9"/>